<comment type="caution">
    <text evidence="2">The sequence shown here is derived from an EMBL/GenBank/DDBJ whole genome shotgun (WGS) entry which is preliminary data.</text>
</comment>
<evidence type="ECO:0000313" key="3">
    <source>
        <dbReference type="Proteomes" id="UP000251341"/>
    </source>
</evidence>
<feature type="signal peptide" evidence="1">
    <location>
        <begin position="1"/>
        <end position="22"/>
    </location>
</feature>
<evidence type="ECO:0000313" key="2">
    <source>
        <dbReference type="EMBL" id="PUE59671.1"/>
    </source>
</evidence>
<dbReference type="InterPro" id="IPR014547">
    <property type="entry name" value="UCP028477"/>
</dbReference>
<dbReference type="RefSeq" id="WP_108359845.1">
    <property type="nucleotide sequence ID" value="NZ_NESP01000001.1"/>
</dbReference>
<name>A0A315EQZ9_9BURK</name>
<gene>
    <name evidence="2" type="ORF">B9Z44_08835</name>
</gene>
<reference evidence="2 3" key="1">
    <citation type="submission" date="2017-04" db="EMBL/GenBank/DDBJ databases">
        <title>Unexpected and diverse lifestyles within the genus Limnohabitans.</title>
        <authorList>
            <person name="Kasalicky V."/>
            <person name="Mehrshad M."/>
            <person name="Andrei S.-A."/>
            <person name="Salcher M."/>
            <person name="Kratochvilova H."/>
            <person name="Simek K."/>
            <person name="Ghai R."/>
        </authorList>
    </citation>
    <scope>NUCLEOTIDE SEQUENCE [LARGE SCALE GENOMIC DNA]</scope>
    <source>
        <strain evidence="2 3">MWH-C5</strain>
    </source>
</reference>
<evidence type="ECO:0000256" key="1">
    <source>
        <dbReference type="SAM" id="SignalP"/>
    </source>
</evidence>
<dbReference type="Proteomes" id="UP000251341">
    <property type="component" value="Unassembled WGS sequence"/>
</dbReference>
<feature type="chain" id="PRO_5016429402" description="DUF2145 domain-containing protein" evidence="1">
    <location>
        <begin position="23"/>
        <end position="260"/>
    </location>
</feature>
<accession>A0A315EQZ9</accession>
<proteinExistence type="predicted"/>
<organism evidence="2 3">
    <name type="scientific">Limnohabitans curvus</name>
    <dbReference type="NCBI Taxonomy" id="323423"/>
    <lineage>
        <taxon>Bacteria</taxon>
        <taxon>Pseudomonadati</taxon>
        <taxon>Pseudomonadota</taxon>
        <taxon>Betaproteobacteria</taxon>
        <taxon>Burkholderiales</taxon>
        <taxon>Comamonadaceae</taxon>
        <taxon>Limnohabitans</taxon>
    </lineage>
</organism>
<dbReference type="Pfam" id="PF09916">
    <property type="entry name" value="DUF2145"/>
    <property type="match status" value="1"/>
</dbReference>
<dbReference type="AlphaFoldDB" id="A0A315EQZ9"/>
<keyword evidence="1" id="KW-0732">Signal</keyword>
<evidence type="ECO:0008006" key="4">
    <source>
        <dbReference type="Google" id="ProtNLM"/>
    </source>
</evidence>
<dbReference type="EMBL" id="NESP01000001">
    <property type="protein sequence ID" value="PUE59671.1"/>
    <property type="molecule type" value="Genomic_DNA"/>
</dbReference>
<protein>
    <recommendedName>
        <fullName evidence="4">DUF2145 domain-containing protein</fullName>
    </recommendedName>
</protein>
<keyword evidence="3" id="KW-1185">Reference proteome</keyword>
<sequence>MKFTRITLSICCALLLSVSAMAQGFSVSSSAPSQVAHFNPEQIRAFAQKVERTLADTGARVAIIARMGRLASELPEGMHFTHVAFAVRGEKSVGYVIQNLYQLDDHPDVSALVQDVPVEFFKGVVTLESGLIIPSPVLQDKLLKVIASPTYQQLHQRDYSVIANPYTLGRQNCTEFVLDVLNAAIYQTSDIQAIKAYEKAHFVAQPVHVNPFKLMLGAMLDAEVSLSDHRGLPVTATFERLADYLQTHDTGAAVKKVYSD</sequence>